<reference evidence="2 3" key="1">
    <citation type="submission" date="2018-10" db="EMBL/GenBank/DDBJ databases">
        <title>Phylogenomics of Brevibacillus.</title>
        <authorList>
            <person name="Dunlap C."/>
        </authorList>
    </citation>
    <scope>NUCLEOTIDE SEQUENCE [LARGE SCALE GENOMIC DNA]</scope>
    <source>
        <strain evidence="2 3">NRRL NRS 1219</strain>
    </source>
</reference>
<comment type="caution">
    <text evidence="2">The sequence shown here is derived from an EMBL/GenBank/DDBJ whole genome shotgun (WGS) entry which is preliminary data.</text>
</comment>
<dbReference type="GeneID" id="82813474"/>
<dbReference type="OrthoDB" id="1373154at2"/>
<dbReference type="Proteomes" id="UP000317180">
    <property type="component" value="Unassembled WGS sequence"/>
</dbReference>
<evidence type="ECO:0000313" key="3">
    <source>
        <dbReference type="Proteomes" id="UP000276178"/>
    </source>
</evidence>
<reference evidence="1 4" key="2">
    <citation type="submission" date="2019-06" db="EMBL/GenBank/DDBJ databases">
        <title>Whole genome shotgun sequence of Brevibacillus agri NBRC 15538.</title>
        <authorList>
            <person name="Hosoyama A."/>
            <person name="Uohara A."/>
            <person name="Ohji S."/>
            <person name="Ichikawa N."/>
        </authorList>
    </citation>
    <scope>NUCLEOTIDE SEQUENCE [LARGE SCALE GENOMIC DNA]</scope>
    <source>
        <strain evidence="1 4">NBRC 15538</strain>
    </source>
</reference>
<evidence type="ECO:0000313" key="4">
    <source>
        <dbReference type="Proteomes" id="UP000317180"/>
    </source>
</evidence>
<protein>
    <submittedName>
        <fullName evidence="2">Uncharacterized protein</fullName>
    </submittedName>
</protein>
<gene>
    <name evidence="1" type="ORF">BAG01nite_19050</name>
    <name evidence="2" type="ORF">EB820_12695</name>
</gene>
<evidence type="ECO:0000313" key="1">
    <source>
        <dbReference type="EMBL" id="GED25803.1"/>
    </source>
</evidence>
<accession>A0A3M8AUR7</accession>
<name>A0A3M8AUR7_9BACL</name>
<dbReference type="EMBL" id="BJOD01000016">
    <property type="protein sequence ID" value="GED25803.1"/>
    <property type="molecule type" value="Genomic_DNA"/>
</dbReference>
<organism evidence="2 3">
    <name type="scientific">Brevibacillus agri</name>
    <dbReference type="NCBI Taxonomy" id="51101"/>
    <lineage>
        <taxon>Bacteria</taxon>
        <taxon>Bacillati</taxon>
        <taxon>Bacillota</taxon>
        <taxon>Bacilli</taxon>
        <taxon>Bacillales</taxon>
        <taxon>Paenibacillaceae</taxon>
        <taxon>Brevibacillus</taxon>
    </lineage>
</organism>
<evidence type="ECO:0000313" key="2">
    <source>
        <dbReference type="EMBL" id="RNB54936.1"/>
    </source>
</evidence>
<keyword evidence="4" id="KW-1185">Reference proteome</keyword>
<proteinExistence type="predicted"/>
<dbReference type="Proteomes" id="UP000276178">
    <property type="component" value="Unassembled WGS sequence"/>
</dbReference>
<dbReference type="AlphaFoldDB" id="A0A3M8AUR7"/>
<dbReference type="EMBL" id="RHHN01000037">
    <property type="protein sequence ID" value="RNB54936.1"/>
    <property type="molecule type" value="Genomic_DNA"/>
</dbReference>
<dbReference type="RefSeq" id="WP_025845153.1">
    <property type="nucleotide sequence ID" value="NZ_BJOD01000016.1"/>
</dbReference>
<sequence>MAKKWHENGVILYPKASDVFTDERLACYFRPLLSFACRQDGREYTFHLLGTDGLYCEREYRNAENNFFGFRYVAGKYEFLGDLAAFGEGNVEEVYALLQADFAQNKETYWKEKVTVAAYKERMIDELAEVADFDVDYYAEAFYSYEFTKYHYERTGEFRHITELTEGWGHDDSPVLIARETAQEMSEEFFMNLQWNVKFDYGIDKSMVCAATERFRFMSAIGGGTVFALWKPQEQTVYLLEYFS</sequence>